<feature type="transmembrane region" description="Helical" evidence="1">
    <location>
        <begin position="64"/>
        <end position="89"/>
    </location>
</feature>
<reference evidence="2 3" key="1">
    <citation type="journal article" date="2015" name="BMC Genomics">
        <title>Comparative genomics and metabolic profiling of the genus Lysobacter.</title>
        <authorList>
            <person name="de Bruijn I."/>
            <person name="Cheng X."/>
            <person name="de Jager V."/>
            <person name="Exposito R.G."/>
            <person name="Watrous J."/>
            <person name="Patel N."/>
            <person name="Postma J."/>
            <person name="Dorrestein P.C."/>
            <person name="Kobayashi D."/>
            <person name="Raaijmakers J.M."/>
        </authorList>
    </citation>
    <scope>NUCLEOTIDE SEQUENCE [LARGE SCALE GENOMIC DNA]</scope>
    <source>
        <strain evidence="2 3">76</strain>
    </source>
</reference>
<accession>A0A0S2FIF2</accession>
<evidence type="ECO:0000313" key="2">
    <source>
        <dbReference type="EMBL" id="ALN83287.1"/>
    </source>
</evidence>
<keyword evidence="1" id="KW-0472">Membrane</keyword>
<organism evidence="2 3">
    <name type="scientific">Lysobacter antibioticus</name>
    <dbReference type="NCBI Taxonomy" id="84531"/>
    <lineage>
        <taxon>Bacteria</taxon>
        <taxon>Pseudomonadati</taxon>
        <taxon>Pseudomonadota</taxon>
        <taxon>Gammaproteobacteria</taxon>
        <taxon>Lysobacterales</taxon>
        <taxon>Lysobacteraceae</taxon>
        <taxon>Lysobacter</taxon>
    </lineage>
</organism>
<keyword evidence="1" id="KW-0812">Transmembrane</keyword>
<keyword evidence="1" id="KW-1133">Transmembrane helix</keyword>
<gene>
    <name evidence="2" type="ORF">LA76x_5185</name>
</gene>
<dbReference type="EMBL" id="CP011129">
    <property type="protein sequence ID" value="ALN83287.1"/>
    <property type="molecule type" value="Genomic_DNA"/>
</dbReference>
<evidence type="ECO:0000313" key="3">
    <source>
        <dbReference type="Proteomes" id="UP000060787"/>
    </source>
</evidence>
<name>A0A0S2FIF2_LYSAN</name>
<dbReference type="KEGG" id="lab:LA76x_5185"/>
<feature type="transmembrane region" description="Helical" evidence="1">
    <location>
        <begin position="29"/>
        <end position="52"/>
    </location>
</feature>
<feature type="transmembrane region" description="Helical" evidence="1">
    <location>
        <begin position="236"/>
        <end position="261"/>
    </location>
</feature>
<dbReference type="Proteomes" id="UP000060787">
    <property type="component" value="Chromosome"/>
</dbReference>
<protein>
    <submittedName>
        <fullName evidence="2">Uncharacterized protein</fullName>
    </submittedName>
</protein>
<feature type="transmembrane region" description="Helical" evidence="1">
    <location>
        <begin position="210"/>
        <end position="230"/>
    </location>
</feature>
<proteinExistence type="predicted"/>
<keyword evidence="3" id="KW-1185">Reference proteome</keyword>
<evidence type="ECO:0000256" key="1">
    <source>
        <dbReference type="SAM" id="Phobius"/>
    </source>
</evidence>
<feature type="transmembrane region" description="Helical" evidence="1">
    <location>
        <begin position="181"/>
        <end position="198"/>
    </location>
</feature>
<dbReference type="PATRIC" id="fig|84531.8.peg.5193"/>
<feature type="transmembrane region" description="Helical" evidence="1">
    <location>
        <begin position="109"/>
        <end position="132"/>
    </location>
</feature>
<feature type="transmembrane region" description="Helical" evidence="1">
    <location>
        <begin position="144"/>
        <end position="161"/>
    </location>
</feature>
<sequence>MFVLTGAFFLVSQIEHPLPEGADGTANQIYSWLEWLCGIGLLIGVNLALASAAIARRGPPQRAWAALLVAVALVFGLGYLWSIAVMQAMQALSDNLSAMVLYRWVPPLNAAKVVVTSSIGLAVAFAVGGRGPMPVIWSGGQRRLIGALVAFGVCAGVLLLLQHSLSRFTALDDNAQRHGMTLAALGIGTVHALCWALLPVRRGSGAMPALISALLTPVLIVLPALPLVLLGDKLGLAELLVIVLLLLFVAPVLASLLVVWLHRRRYPAVQA</sequence>
<dbReference type="AlphaFoldDB" id="A0A0S2FIF2"/>